<dbReference type="PIRSF" id="PIRSF034934">
    <property type="entry name" value="AbiF_AbiD"/>
    <property type="match status" value="1"/>
</dbReference>
<accession>A0A2V1GZD3</accession>
<dbReference type="InterPro" id="IPR017034">
    <property type="entry name" value="Abi_system_AbiD/AbiF"/>
</dbReference>
<protein>
    <submittedName>
        <fullName evidence="1">Abortive phage infection protein</fullName>
    </submittedName>
</protein>
<dbReference type="InterPro" id="IPR011664">
    <property type="entry name" value="Abi_system_AbiD/AbiF-like"/>
</dbReference>
<dbReference type="Proteomes" id="UP000244906">
    <property type="component" value="Unassembled WGS sequence"/>
</dbReference>
<reference evidence="1 2" key="1">
    <citation type="submission" date="2018-04" db="EMBL/GenBank/DDBJ databases">
        <title>Thalassorhabdus spongiae gen. nov., sp. nov., isolated from a marine sponge in South-West Iceland.</title>
        <authorList>
            <person name="Knobloch S."/>
            <person name="Daussin A."/>
            <person name="Johannsson R."/>
            <person name="Marteinsson V.T."/>
        </authorList>
    </citation>
    <scope>NUCLEOTIDE SEQUENCE [LARGE SCALE GENOMIC DNA]</scope>
    <source>
        <strain evidence="1 2">Hp12</strain>
    </source>
</reference>
<dbReference type="Pfam" id="PF07751">
    <property type="entry name" value="Abi_2"/>
    <property type="match status" value="1"/>
</dbReference>
<dbReference type="RefSeq" id="WP_116686387.1">
    <property type="nucleotide sequence ID" value="NZ_CAWNYD010000002.1"/>
</dbReference>
<evidence type="ECO:0000313" key="1">
    <source>
        <dbReference type="EMBL" id="PVZ70314.1"/>
    </source>
</evidence>
<organism evidence="1 2">
    <name type="scientific">Pelagibaculum spongiae</name>
    <dbReference type="NCBI Taxonomy" id="2080658"/>
    <lineage>
        <taxon>Bacteria</taxon>
        <taxon>Pseudomonadati</taxon>
        <taxon>Pseudomonadota</taxon>
        <taxon>Gammaproteobacteria</taxon>
        <taxon>Oceanospirillales</taxon>
        <taxon>Pelagibaculum</taxon>
    </lineage>
</organism>
<dbReference type="EMBL" id="QDDL01000002">
    <property type="protein sequence ID" value="PVZ70314.1"/>
    <property type="molecule type" value="Genomic_DNA"/>
</dbReference>
<keyword evidence="2" id="KW-1185">Reference proteome</keyword>
<evidence type="ECO:0000313" key="2">
    <source>
        <dbReference type="Proteomes" id="UP000244906"/>
    </source>
</evidence>
<name>A0A2V1GZD3_9GAMM</name>
<sequence length="330" mass="39064">MALTVAKPFKEYRELVNSLDSRGMFIIDHERASRKLSQVGYYRLSGFWYSCREIERDQNGDVVIFHRKPKRLEKFLPQTDFDEVFKLYLFDKRLRLLFLDAIERIEINLKTVLAHELGRIDELAYQNSDFINPNQLKDYFRNNQRKNAWDEWSRRQGSELSRSKEDSIMWHKNSGREMPIWVVVEAWSFGTLSKYFELLKRTHQNKIANRLGVSNPALLVRWLQEMNILRNRCAHHTRIWNQTANNPIGIPTGNAEDAQYFSRFPFAQDNKKKIFSLIVIIWYLVQKIGPNSDWIQHIIQEMDSFPNLPICYKSSMGIPAEGCNIDHFIA</sequence>
<dbReference type="OrthoDB" id="5363652at2"/>
<dbReference type="AlphaFoldDB" id="A0A2V1GZD3"/>
<gene>
    <name evidence="1" type="ORF">DC094_06885</name>
</gene>
<comment type="caution">
    <text evidence="1">The sequence shown here is derived from an EMBL/GenBank/DDBJ whole genome shotgun (WGS) entry which is preliminary data.</text>
</comment>
<proteinExistence type="predicted"/>